<dbReference type="Pfam" id="PF00069">
    <property type="entry name" value="Pkinase"/>
    <property type="match status" value="1"/>
</dbReference>
<dbReference type="Pfam" id="PF13181">
    <property type="entry name" value="TPR_8"/>
    <property type="match status" value="1"/>
</dbReference>
<gene>
    <name evidence="12" type="ordered locus">Slip_1321</name>
</gene>
<dbReference type="KEGG" id="slp:Slip_1321"/>
<dbReference type="OrthoDB" id="9788659at2"/>
<dbReference type="PROSITE" id="PS00107">
    <property type="entry name" value="PROTEIN_KINASE_ATP"/>
    <property type="match status" value="1"/>
</dbReference>
<keyword evidence="4 10" id="KW-0547">Nucleotide-binding</keyword>
<feature type="binding site" evidence="10">
    <location>
        <position position="41"/>
    </location>
    <ligand>
        <name>ATP</name>
        <dbReference type="ChEBI" id="CHEBI:30616"/>
    </ligand>
</feature>
<dbReference type="STRING" id="643648.Slip_1321"/>
<dbReference type="InterPro" id="IPR000719">
    <property type="entry name" value="Prot_kinase_dom"/>
</dbReference>
<keyword evidence="9" id="KW-0802">TPR repeat</keyword>
<dbReference type="CDD" id="cd14014">
    <property type="entry name" value="STKc_PknB_like"/>
    <property type="match status" value="1"/>
</dbReference>
<dbReference type="HOGENOM" id="CLU_027333_0_0_9"/>
<evidence type="ECO:0000256" key="7">
    <source>
        <dbReference type="ARBA" id="ARBA00047899"/>
    </source>
</evidence>
<evidence type="ECO:0000256" key="4">
    <source>
        <dbReference type="ARBA" id="ARBA00022741"/>
    </source>
</evidence>
<dbReference type="PROSITE" id="PS50011">
    <property type="entry name" value="PROTEIN_KINASE_DOM"/>
    <property type="match status" value="1"/>
</dbReference>
<evidence type="ECO:0000256" key="2">
    <source>
        <dbReference type="ARBA" id="ARBA00022527"/>
    </source>
</evidence>
<evidence type="ECO:0000256" key="5">
    <source>
        <dbReference type="ARBA" id="ARBA00022777"/>
    </source>
</evidence>
<sequence length="655" mass="74093">MLKTGEIAFGKYRILQLLGKGGMGRVYLAENVNVGNKWAIKEIEHRPGSPSGLLVEPEILKRLNHPNLPRIVDVIKSDTRIYIIEDYFEGQNLQKLLEIRKAVNEETAVKWARQLAGILVYLHNLKPAPIIYSDLKPGNIIIDKNEDLKLVDFGISRESRGGSSQGGFGSKGYAAPEQYRGIYDERTDIYGFGATFYHVLTGRRYDPANPVKLREVNKYFSEGIDYIIHKCLEQAPERRYQSASALYHDLRFIDRFSREYKIGKLRRVLAALGIAAMMLLGIASIGKGVEERELTSTKLYQQRIDAGISLAERGEYTQAEDSFLEALKYKNEPEVYHNLARLYLRENRASKAIEFLEEKIRTGVIKDDAATSYLLGSAYFALNDYARAALYFDRCIQDSQGLPGEDYEAAVRDLGVSYCRMGDFSKAREVLNTLEASKGSTTHVTSYVLGEVEMAQKNYSRALAYFERAQKGDSTNIEYKLGTARLYEAMSTQAASQAEKVEYLKRAVATVKAAQEIDPYHIQAISDYGKYCFELGQLYQSSGEETSVPLFQQALLAFNKLVDIGIVDGNTYLNIAMIHDKLGNYAAAEQAFQEALRLDEGDSHTNFVYGLFKLKHKQYETAYKYLQKTVDLNKDSYEVSVARARIAELREKGWI</sequence>
<dbReference type="Pfam" id="PF13432">
    <property type="entry name" value="TPR_16"/>
    <property type="match status" value="2"/>
</dbReference>
<name>D7CN03_SYNLT</name>
<comment type="catalytic activity">
    <reaction evidence="8">
        <text>L-seryl-[protein] + ATP = O-phospho-L-seryl-[protein] + ADP + H(+)</text>
        <dbReference type="Rhea" id="RHEA:17989"/>
        <dbReference type="Rhea" id="RHEA-COMP:9863"/>
        <dbReference type="Rhea" id="RHEA-COMP:11604"/>
        <dbReference type="ChEBI" id="CHEBI:15378"/>
        <dbReference type="ChEBI" id="CHEBI:29999"/>
        <dbReference type="ChEBI" id="CHEBI:30616"/>
        <dbReference type="ChEBI" id="CHEBI:83421"/>
        <dbReference type="ChEBI" id="CHEBI:456216"/>
        <dbReference type="EC" id="2.7.11.1"/>
    </reaction>
</comment>
<dbReference type="PROSITE" id="PS50005">
    <property type="entry name" value="TPR"/>
    <property type="match status" value="1"/>
</dbReference>
<keyword evidence="5 12" id="KW-0418">Kinase</keyword>
<evidence type="ECO:0000256" key="9">
    <source>
        <dbReference type="PROSITE-ProRule" id="PRU00339"/>
    </source>
</evidence>
<proteinExistence type="predicted"/>
<dbReference type="InterPro" id="IPR019734">
    <property type="entry name" value="TPR_rpt"/>
</dbReference>
<keyword evidence="13" id="KW-1185">Reference proteome</keyword>
<dbReference type="Proteomes" id="UP000000378">
    <property type="component" value="Chromosome"/>
</dbReference>
<dbReference type="SMART" id="SM00220">
    <property type="entry name" value="S_TKc"/>
    <property type="match status" value="1"/>
</dbReference>
<dbReference type="SMART" id="SM00028">
    <property type="entry name" value="TPR"/>
    <property type="match status" value="6"/>
</dbReference>
<evidence type="ECO:0000256" key="3">
    <source>
        <dbReference type="ARBA" id="ARBA00022679"/>
    </source>
</evidence>
<reference evidence="13" key="1">
    <citation type="journal article" date="2010" name="Stand. Genomic Sci.">
        <title>Complete genome sequence of Syntrophothermus lipocalidus type strain (TGB-C1T).</title>
        <authorList>
            <consortium name="US DOE Joint Genome Institute (JGI-PGF)"/>
            <person name="Djao O."/>
            <person name="Zhang X."/>
            <person name="Lucas S."/>
            <person name="Lapidus A."/>
            <person name="Glavina Del Rio T."/>
            <person name="Nolan M."/>
            <person name="Tice H."/>
            <person name="Cheng J."/>
            <person name="Han C."/>
            <person name="Tapia R."/>
            <person name="Goodwin L."/>
            <person name="Pitluck S."/>
            <person name="Liolios K."/>
            <person name="Ivanova N."/>
            <person name="Mavromatis K."/>
            <person name="Mikhailova N."/>
            <person name="Ovchinnikova G."/>
            <person name="Pati A."/>
            <person name="Brambilla E."/>
            <person name="Chen A."/>
            <person name="Palaniappan K."/>
            <person name="Land M."/>
            <person name="Hauser L."/>
            <person name="Chang Y."/>
            <person name="Jeffries C."/>
            <person name="Rohde M."/>
            <person name="Sikorski J."/>
            <person name="Spring S."/>
            <person name="Goker M."/>
            <person name="Detter J."/>
            <person name="Woyke T."/>
            <person name="Bristow J."/>
            <person name="Eisen J."/>
            <person name="Markowitz V."/>
            <person name="Hugenholtz P."/>
            <person name="Kyrpides N."/>
            <person name="Klenk H."/>
        </authorList>
    </citation>
    <scope>NUCLEOTIDE SEQUENCE [LARGE SCALE GENOMIC DNA]</scope>
    <source>
        <strain evidence="13">DSM 12680 / TGB-C1</strain>
    </source>
</reference>
<dbReference type="PANTHER" id="PTHR24363:SF0">
    <property type="entry name" value="SERINE_THREONINE KINASE LIKE DOMAIN CONTAINING 1"/>
    <property type="match status" value="1"/>
</dbReference>
<dbReference type="SUPFAM" id="SSF48452">
    <property type="entry name" value="TPR-like"/>
    <property type="match status" value="1"/>
</dbReference>
<dbReference type="SUPFAM" id="SSF81901">
    <property type="entry name" value="HCP-like"/>
    <property type="match status" value="1"/>
</dbReference>
<dbReference type="InterPro" id="IPR008271">
    <property type="entry name" value="Ser/Thr_kinase_AS"/>
</dbReference>
<dbReference type="RefSeq" id="WP_013175490.1">
    <property type="nucleotide sequence ID" value="NC_014220.1"/>
</dbReference>
<dbReference type="SUPFAM" id="SSF56112">
    <property type="entry name" value="Protein kinase-like (PK-like)"/>
    <property type="match status" value="1"/>
</dbReference>
<feature type="domain" description="Protein kinase" evidence="11">
    <location>
        <begin position="12"/>
        <end position="251"/>
    </location>
</feature>
<accession>D7CN03</accession>
<dbReference type="EMBL" id="CP002048">
    <property type="protein sequence ID" value="ADI02088.1"/>
    <property type="molecule type" value="Genomic_DNA"/>
</dbReference>
<evidence type="ECO:0000313" key="12">
    <source>
        <dbReference type="EMBL" id="ADI02088.1"/>
    </source>
</evidence>
<dbReference type="AlphaFoldDB" id="D7CN03"/>
<dbReference type="InterPro" id="IPR011009">
    <property type="entry name" value="Kinase-like_dom_sf"/>
</dbReference>
<dbReference type="GO" id="GO:0004674">
    <property type="term" value="F:protein serine/threonine kinase activity"/>
    <property type="evidence" value="ECO:0007669"/>
    <property type="project" value="UniProtKB-KW"/>
</dbReference>
<dbReference type="EC" id="2.7.11.1" evidence="1"/>
<evidence type="ECO:0000256" key="1">
    <source>
        <dbReference type="ARBA" id="ARBA00012513"/>
    </source>
</evidence>
<feature type="repeat" description="TPR" evidence="9">
    <location>
        <begin position="569"/>
        <end position="602"/>
    </location>
</feature>
<keyword evidence="2 12" id="KW-0723">Serine/threonine-protein kinase</keyword>
<dbReference type="eggNOG" id="COG0515">
    <property type="taxonomic scope" value="Bacteria"/>
</dbReference>
<dbReference type="PANTHER" id="PTHR24363">
    <property type="entry name" value="SERINE/THREONINE PROTEIN KINASE"/>
    <property type="match status" value="1"/>
</dbReference>
<reference evidence="12 13" key="2">
    <citation type="journal article" date="2010" name="Stand. Genomic Sci.">
        <title>Complete genome sequence of Syntrophothermus lipocalidus type strain (TGB-C1).</title>
        <authorList>
            <person name="Djao O.D."/>
            <person name="Zhang X."/>
            <person name="Lucas S."/>
            <person name="Lapidus A."/>
            <person name="Del Rio T.G."/>
            <person name="Nolan M."/>
            <person name="Tice H."/>
            <person name="Cheng J.F."/>
            <person name="Han C."/>
            <person name="Tapia R."/>
            <person name="Goodwin L."/>
            <person name="Pitluck S."/>
            <person name="Liolios K."/>
            <person name="Ivanova N."/>
            <person name="Mavromatis K."/>
            <person name="Mikhailova N."/>
            <person name="Ovchinnikova G."/>
            <person name="Pati A."/>
            <person name="Brambilla E."/>
            <person name="Chen A."/>
            <person name="Palaniappan K."/>
            <person name="Land M."/>
            <person name="Hauser L."/>
            <person name="Chang Y.J."/>
            <person name="Jeffries C.D."/>
            <person name="Rohde M."/>
            <person name="Sikorski J."/>
            <person name="Spring S."/>
            <person name="Goker M."/>
            <person name="Detter J.C."/>
            <person name="Woyke T."/>
            <person name="Bristow J."/>
            <person name="Eisen J.A."/>
            <person name="Markowitz V."/>
            <person name="Hugenholtz P."/>
            <person name="Kyrpides N.C."/>
            <person name="Klenk H.P."/>
        </authorList>
    </citation>
    <scope>NUCLEOTIDE SEQUENCE [LARGE SCALE GENOMIC DNA]</scope>
    <source>
        <strain evidence="13">DSM 12680 / TGB-C1</strain>
    </source>
</reference>
<evidence type="ECO:0000259" key="11">
    <source>
        <dbReference type="PROSITE" id="PS50011"/>
    </source>
</evidence>
<comment type="catalytic activity">
    <reaction evidence="7">
        <text>L-threonyl-[protein] + ATP = O-phospho-L-threonyl-[protein] + ADP + H(+)</text>
        <dbReference type="Rhea" id="RHEA:46608"/>
        <dbReference type="Rhea" id="RHEA-COMP:11060"/>
        <dbReference type="Rhea" id="RHEA-COMP:11605"/>
        <dbReference type="ChEBI" id="CHEBI:15378"/>
        <dbReference type="ChEBI" id="CHEBI:30013"/>
        <dbReference type="ChEBI" id="CHEBI:30616"/>
        <dbReference type="ChEBI" id="CHEBI:61977"/>
        <dbReference type="ChEBI" id="CHEBI:456216"/>
        <dbReference type="EC" id="2.7.11.1"/>
    </reaction>
</comment>
<evidence type="ECO:0000313" key="13">
    <source>
        <dbReference type="Proteomes" id="UP000000378"/>
    </source>
</evidence>
<keyword evidence="6 10" id="KW-0067">ATP-binding</keyword>
<dbReference type="Pfam" id="PF00515">
    <property type="entry name" value="TPR_1"/>
    <property type="match status" value="1"/>
</dbReference>
<protein>
    <recommendedName>
        <fullName evidence="1">non-specific serine/threonine protein kinase</fullName>
        <ecNumber evidence="1">2.7.11.1</ecNumber>
    </recommendedName>
</protein>
<dbReference type="PROSITE" id="PS00108">
    <property type="entry name" value="PROTEIN_KINASE_ST"/>
    <property type="match status" value="1"/>
</dbReference>
<evidence type="ECO:0000256" key="8">
    <source>
        <dbReference type="ARBA" id="ARBA00048679"/>
    </source>
</evidence>
<dbReference type="Gene3D" id="1.10.510.10">
    <property type="entry name" value="Transferase(Phosphotransferase) domain 1"/>
    <property type="match status" value="1"/>
</dbReference>
<evidence type="ECO:0000256" key="6">
    <source>
        <dbReference type="ARBA" id="ARBA00022840"/>
    </source>
</evidence>
<dbReference type="GO" id="GO:0005524">
    <property type="term" value="F:ATP binding"/>
    <property type="evidence" value="ECO:0007669"/>
    <property type="project" value="UniProtKB-UniRule"/>
</dbReference>
<dbReference type="InterPro" id="IPR011990">
    <property type="entry name" value="TPR-like_helical_dom_sf"/>
</dbReference>
<dbReference type="InterPro" id="IPR017441">
    <property type="entry name" value="Protein_kinase_ATP_BS"/>
</dbReference>
<keyword evidence="3" id="KW-0808">Transferase</keyword>
<dbReference type="Gene3D" id="1.25.40.10">
    <property type="entry name" value="Tetratricopeptide repeat domain"/>
    <property type="match status" value="2"/>
</dbReference>
<dbReference type="eggNOG" id="COG0457">
    <property type="taxonomic scope" value="Bacteria"/>
</dbReference>
<evidence type="ECO:0000256" key="10">
    <source>
        <dbReference type="PROSITE-ProRule" id="PRU10141"/>
    </source>
</evidence>
<organism evidence="12 13">
    <name type="scientific">Syntrophothermus lipocalidus (strain DSM 12680 / TGB-C1)</name>
    <dbReference type="NCBI Taxonomy" id="643648"/>
    <lineage>
        <taxon>Bacteria</taxon>
        <taxon>Bacillati</taxon>
        <taxon>Bacillota</taxon>
        <taxon>Clostridia</taxon>
        <taxon>Eubacteriales</taxon>
        <taxon>Syntrophomonadaceae</taxon>
        <taxon>Syntrophothermus</taxon>
    </lineage>
</organism>